<dbReference type="EC" id="2.7.7.13" evidence="2"/>
<evidence type="ECO:0000256" key="3">
    <source>
        <dbReference type="ARBA" id="ARBA00022679"/>
    </source>
</evidence>
<dbReference type="GO" id="GO:0004475">
    <property type="term" value="F:mannose-1-phosphate guanylyltransferase (GTP) activity"/>
    <property type="evidence" value="ECO:0007669"/>
    <property type="project" value="UniProtKB-EC"/>
</dbReference>
<sequence>MAGGVGSRFWPMSTQKYPKQFQDILGTGHTMIQQTYNRISKIVLPENIYVITSKEYIALTEQQLPHLDPENIVGEPMMKNTAACNMYMAKKIADKNPNANIIVLPADHLILNETVFLQKIELALNLAATKNFLITLGIKPTRPETGYGYIQFVESKNKEYFKVKTFTEKPDLEFARTFLESGDFLWNAGIFIWNVQSILSAFEEYLSEMSQHFQSCDYNTKEEEGCIDAIYPKVAKISIDNGILEKAKNVYVIPADIGWSDLGTWTSVYENAVKDAGKNASKSRHLLTYNAKGNIINLKNKNKAVIIDGLKDYIIVDTDKALLICPRANDQLIKEYVQDLKTLKKGDSFL</sequence>
<dbReference type="PANTHER" id="PTHR46390">
    <property type="entry name" value="MANNOSE-1-PHOSPHATE GUANYLYLTRANSFERASE"/>
    <property type="match status" value="1"/>
</dbReference>
<gene>
    <name evidence="9" type="ORF">SAMN05421638_1438</name>
</gene>
<evidence type="ECO:0000256" key="2">
    <source>
        <dbReference type="ARBA" id="ARBA00012387"/>
    </source>
</evidence>
<keyword evidence="5" id="KW-0547">Nucleotide-binding</keyword>
<dbReference type="EMBL" id="FORQ01000002">
    <property type="protein sequence ID" value="SFI90158.1"/>
    <property type="molecule type" value="Genomic_DNA"/>
</dbReference>
<dbReference type="Gene3D" id="3.90.550.10">
    <property type="entry name" value="Spore Coat Polysaccharide Biosynthesis Protein SpsA, Chain A"/>
    <property type="match status" value="1"/>
</dbReference>
<evidence type="ECO:0000256" key="7">
    <source>
        <dbReference type="ARBA" id="ARBA00047343"/>
    </source>
</evidence>
<dbReference type="InterPro" id="IPR049577">
    <property type="entry name" value="GMPP_N"/>
</dbReference>
<dbReference type="InterPro" id="IPR029044">
    <property type="entry name" value="Nucleotide-diphossugar_trans"/>
</dbReference>
<keyword evidence="4 9" id="KW-0548">Nucleotidyltransferase</keyword>
<comment type="catalytic activity">
    <reaction evidence="7">
        <text>alpha-D-mannose 1-phosphate + GTP + H(+) = GDP-alpha-D-mannose + diphosphate</text>
        <dbReference type="Rhea" id="RHEA:15229"/>
        <dbReference type="ChEBI" id="CHEBI:15378"/>
        <dbReference type="ChEBI" id="CHEBI:33019"/>
        <dbReference type="ChEBI" id="CHEBI:37565"/>
        <dbReference type="ChEBI" id="CHEBI:57527"/>
        <dbReference type="ChEBI" id="CHEBI:58409"/>
        <dbReference type="EC" id="2.7.7.13"/>
    </reaction>
</comment>
<keyword evidence="3 9" id="KW-0808">Transferase</keyword>
<comment type="similarity">
    <text evidence="1">Belongs to the mannose-6-phosphate isomerase type 2 family.</text>
</comment>
<dbReference type="InterPro" id="IPR005835">
    <property type="entry name" value="NTP_transferase_dom"/>
</dbReference>
<organism evidence="9 10">
    <name type="scientific">Kaistella treverensis</name>
    <dbReference type="NCBI Taxonomy" id="631455"/>
    <lineage>
        <taxon>Bacteria</taxon>
        <taxon>Pseudomonadati</taxon>
        <taxon>Bacteroidota</taxon>
        <taxon>Flavobacteriia</taxon>
        <taxon>Flavobacteriales</taxon>
        <taxon>Weeksellaceae</taxon>
        <taxon>Chryseobacterium group</taxon>
        <taxon>Kaistella</taxon>
    </lineage>
</organism>
<dbReference type="SUPFAM" id="SSF159283">
    <property type="entry name" value="Guanosine diphospho-D-mannose pyrophosphorylase/mannose-6-phosphate isomerase linker domain"/>
    <property type="match status" value="1"/>
</dbReference>
<dbReference type="GO" id="GO:0009298">
    <property type="term" value="P:GDP-mannose biosynthetic process"/>
    <property type="evidence" value="ECO:0007669"/>
    <property type="project" value="TreeGrafter"/>
</dbReference>
<evidence type="ECO:0000259" key="8">
    <source>
        <dbReference type="Pfam" id="PF00483"/>
    </source>
</evidence>
<dbReference type="Proteomes" id="UP000242560">
    <property type="component" value="Unassembled WGS sequence"/>
</dbReference>
<dbReference type="CDD" id="cd02509">
    <property type="entry name" value="GDP-M1P_Guanylyltransferase"/>
    <property type="match status" value="1"/>
</dbReference>
<reference evidence="10" key="1">
    <citation type="submission" date="2016-10" db="EMBL/GenBank/DDBJ databases">
        <authorList>
            <person name="Varghese N."/>
            <person name="Submissions S."/>
        </authorList>
    </citation>
    <scope>NUCLEOTIDE SEQUENCE [LARGE SCALE GENOMIC DNA]</scope>
    <source>
        <strain evidence="10">DSM 22251</strain>
    </source>
</reference>
<dbReference type="InterPro" id="IPR051161">
    <property type="entry name" value="Mannose-6P_isomerase_type2"/>
</dbReference>
<protein>
    <recommendedName>
        <fullName evidence="2">mannose-1-phosphate guanylyltransferase</fullName>
        <ecNumber evidence="2">2.7.7.13</ecNumber>
    </recommendedName>
</protein>
<keyword evidence="6" id="KW-0342">GTP-binding</keyword>
<evidence type="ECO:0000313" key="10">
    <source>
        <dbReference type="Proteomes" id="UP000242560"/>
    </source>
</evidence>
<feature type="domain" description="Nucleotidyl transferase" evidence="8">
    <location>
        <begin position="1"/>
        <end position="275"/>
    </location>
</feature>
<proteinExistence type="inferred from homology"/>
<dbReference type="GO" id="GO:0005525">
    <property type="term" value="F:GTP binding"/>
    <property type="evidence" value="ECO:0007669"/>
    <property type="project" value="UniProtKB-KW"/>
</dbReference>
<name>A0A1I3LZK0_9FLAO</name>
<dbReference type="SUPFAM" id="SSF53448">
    <property type="entry name" value="Nucleotide-diphospho-sugar transferases"/>
    <property type="match status" value="1"/>
</dbReference>
<dbReference type="Pfam" id="PF00483">
    <property type="entry name" value="NTP_transferase"/>
    <property type="match status" value="1"/>
</dbReference>
<keyword evidence="10" id="KW-1185">Reference proteome</keyword>
<accession>A0A1I3LZK0</accession>
<dbReference type="PANTHER" id="PTHR46390:SF1">
    <property type="entry name" value="MANNOSE-1-PHOSPHATE GUANYLYLTRANSFERASE"/>
    <property type="match status" value="1"/>
</dbReference>
<evidence type="ECO:0000313" key="9">
    <source>
        <dbReference type="EMBL" id="SFI90158.1"/>
    </source>
</evidence>
<evidence type="ECO:0000256" key="4">
    <source>
        <dbReference type="ARBA" id="ARBA00022695"/>
    </source>
</evidence>
<dbReference type="FunFam" id="3.90.550.10:FF:000046">
    <property type="entry name" value="Mannose-1-phosphate guanylyltransferase (GDP)"/>
    <property type="match status" value="1"/>
</dbReference>
<dbReference type="AlphaFoldDB" id="A0A1I3LZK0"/>
<evidence type="ECO:0000256" key="6">
    <source>
        <dbReference type="ARBA" id="ARBA00023134"/>
    </source>
</evidence>
<evidence type="ECO:0000256" key="1">
    <source>
        <dbReference type="ARBA" id="ARBA00006115"/>
    </source>
</evidence>
<evidence type="ECO:0000256" key="5">
    <source>
        <dbReference type="ARBA" id="ARBA00022741"/>
    </source>
</evidence>